<feature type="transmembrane region" description="Helical" evidence="2">
    <location>
        <begin position="74"/>
        <end position="93"/>
    </location>
</feature>
<dbReference type="AlphaFoldDB" id="A0A516RA63"/>
<gene>
    <name evidence="3" type="ORF">FH965_19925</name>
</gene>
<protein>
    <submittedName>
        <fullName evidence="3">Uncharacterized protein</fullName>
    </submittedName>
</protein>
<dbReference type="Proteomes" id="UP000316806">
    <property type="component" value="Chromosome"/>
</dbReference>
<dbReference type="EMBL" id="CP040916">
    <property type="protein sequence ID" value="QDQ12550.1"/>
    <property type="molecule type" value="Genomic_DNA"/>
</dbReference>
<name>A0A516RA63_STRST</name>
<keyword evidence="2" id="KW-1133">Transmembrane helix</keyword>
<accession>A0A516RA63</accession>
<feature type="region of interest" description="Disordered" evidence="1">
    <location>
        <begin position="1"/>
        <end position="64"/>
    </location>
</feature>
<dbReference type="RefSeq" id="WP_144319891.1">
    <property type="nucleotide sequence ID" value="NZ_CP040916.1"/>
</dbReference>
<evidence type="ECO:0000256" key="1">
    <source>
        <dbReference type="SAM" id="MobiDB-lite"/>
    </source>
</evidence>
<feature type="compositionally biased region" description="Low complexity" evidence="1">
    <location>
        <begin position="13"/>
        <end position="37"/>
    </location>
</feature>
<feature type="compositionally biased region" description="Low complexity" evidence="1">
    <location>
        <begin position="46"/>
        <end position="56"/>
    </location>
</feature>
<dbReference type="SUPFAM" id="SSF81995">
    <property type="entry name" value="beta-sandwich domain of Sec23/24"/>
    <property type="match status" value="1"/>
</dbReference>
<keyword evidence="2" id="KW-0812">Transmembrane</keyword>
<evidence type="ECO:0000313" key="3">
    <source>
        <dbReference type="EMBL" id="QDQ12550.1"/>
    </source>
</evidence>
<sequence>MSTPPPQGQNPFAQGQQPYGQPQGPGAPHPQGAAPYGQTPPPYPQHPGGAPQQGVPFYQGGPDPVAPRKGKKKFIFIGVAVAVVAGLAIAAVVSGKDEPSAAEVGDCMSIGNPTNSTDPDLKIVDCGDKKAKYKVMEKKDSGSCDRTKYAEYRETGGSDDFTLCLKLYVPAGSTDK</sequence>
<evidence type="ECO:0000256" key="2">
    <source>
        <dbReference type="SAM" id="Phobius"/>
    </source>
</evidence>
<evidence type="ECO:0000313" key="4">
    <source>
        <dbReference type="Proteomes" id="UP000316806"/>
    </source>
</evidence>
<reference evidence="3 4" key="1">
    <citation type="journal article" date="2019" name="J. Ind. Microbiol. Biotechnol.">
        <title>The complete genomic sequence of Streptomyces spectabilis NRRL-2792 and identification of secondary metabolite biosynthetic gene clusters.</title>
        <authorList>
            <person name="Sinha A."/>
            <person name="Phillips-Salemka S."/>
            <person name="Niraula T.A."/>
            <person name="Short K.A."/>
            <person name="Niraula N.P."/>
        </authorList>
    </citation>
    <scope>NUCLEOTIDE SEQUENCE [LARGE SCALE GENOMIC DNA]</scope>
    <source>
        <strain evidence="3 4">NRRL 2792</strain>
    </source>
</reference>
<keyword evidence="2" id="KW-0472">Membrane</keyword>
<proteinExistence type="predicted"/>
<organism evidence="3 4">
    <name type="scientific">Streptomyces spectabilis</name>
    <dbReference type="NCBI Taxonomy" id="68270"/>
    <lineage>
        <taxon>Bacteria</taxon>
        <taxon>Bacillati</taxon>
        <taxon>Actinomycetota</taxon>
        <taxon>Actinomycetes</taxon>
        <taxon>Kitasatosporales</taxon>
        <taxon>Streptomycetaceae</taxon>
        <taxon>Streptomyces</taxon>
    </lineage>
</organism>